<proteinExistence type="predicted"/>
<dbReference type="InterPro" id="IPR014917">
    <property type="entry name" value="DUF1800"/>
</dbReference>
<dbReference type="RefSeq" id="WP_008928315.1">
    <property type="nucleotide sequence ID" value="NZ_AMRJ01000005.1"/>
</dbReference>
<sequence length="467" mass="52911">MPRQLDLALIAANRFGLGAGPGELDDIAHDPREWVLSQLQTPPLADKALAALPSSEQYQQQIIEWRQQRKKANRESRKPAQRQTFSQRFNADFVKEINLRAAQQCATTTPVTERLVMFWSNHFTISDEKQPLKLLAGAMEREAIRPRVCGNFTDMLLAVEQHPAMLIYLDNQQSTGPDSKVAMKRARQKQATSKTSINENLAREIMELHTLSSEGGYSQADVIALAEGITGWRPWLAARKAQPLGPYGSRFAPAFHQPGERQFLGRRFAQKGAAQGEAMLRHIAMDPHTARFISFKLCRQFVSDKPPPDLVDTLADTFRKHDGDLMPVYRALFESDLAWQPDQRKFRRPDEYLIALHRALAIDLNPKQPGRWRQEMHLMGQNVFRPGSPAGWPDSADNWIGADAIWKRFFVASRYSGRLPSSRDAMELARDSLGPRLGNRTSVAISEARNRRQATALVLASPEFQWR</sequence>
<name>L0WE91_9GAMM</name>
<reference evidence="1 2" key="1">
    <citation type="journal article" date="2012" name="J. Bacteriol.">
        <title>Genome Sequence of the Alkane-Degrading Bacterium Alcanivorax hongdengensis Type Strain A-11-3.</title>
        <authorList>
            <person name="Lai Q."/>
            <person name="Shao Z."/>
        </authorList>
    </citation>
    <scope>NUCLEOTIDE SEQUENCE [LARGE SCALE GENOMIC DNA]</scope>
    <source>
        <strain evidence="1 2">A-11-3</strain>
    </source>
</reference>
<dbReference type="eggNOG" id="COG5267">
    <property type="taxonomic scope" value="Bacteria"/>
</dbReference>
<dbReference type="AlphaFoldDB" id="L0WE91"/>
<dbReference type="OrthoDB" id="9772295at2"/>
<dbReference type="Pfam" id="PF08811">
    <property type="entry name" value="DUF1800"/>
    <property type="match status" value="1"/>
</dbReference>
<dbReference type="EMBL" id="AMRJ01000005">
    <property type="protein sequence ID" value="EKF75153.1"/>
    <property type="molecule type" value="Genomic_DNA"/>
</dbReference>
<comment type="caution">
    <text evidence="1">The sequence shown here is derived from an EMBL/GenBank/DDBJ whole genome shotgun (WGS) entry which is preliminary data.</text>
</comment>
<dbReference type="PATRIC" id="fig|1177179.3.peg.1136"/>
<dbReference type="Proteomes" id="UP000010164">
    <property type="component" value="Unassembled WGS sequence"/>
</dbReference>
<organism evidence="1 2">
    <name type="scientific">Alcanivorax hongdengensis A-11-3</name>
    <dbReference type="NCBI Taxonomy" id="1177179"/>
    <lineage>
        <taxon>Bacteria</taxon>
        <taxon>Pseudomonadati</taxon>
        <taxon>Pseudomonadota</taxon>
        <taxon>Gammaproteobacteria</taxon>
        <taxon>Oceanospirillales</taxon>
        <taxon>Alcanivoracaceae</taxon>
        <taxon>Alcanivorax</taxon>
    </lineage>
</organism>
<accession>L0WE91</accession>
<gene>
    <name evidence="1" type="ORF">A11A3_05654</name>
</gene>
<evidence type="ECO:0000313" key="2">
    <source>
        <dbReference type="Proteomes" id="UP000010164"/>
    </source>
</evidence>
<evidence type="ECO:0008006" key="3">
    <source>
        <dbReference type="Google" id="ProtNLM"/>
    </source>
</evidence>
<evidence type="ECO:0000313" key="1">
    <source>
        <dbReference type="EMBL" id="EKF75153.1"/>
    </source>
</evidence>
<protein>
    <recommendedName>
        <fullName evidence="3">DUF1800 domain-containing protein</fullName>
    </recommendedName>
</protein>
<keyword evidence="2" id="KW-1185">Reference proteome</keyword>